<evidence type="ECO:0008006" key="3">
    <source>
        <dbReference type="Google" id="ProtNLM"/>
    </source>
</evidence>
<proteinExistence type="predicted"/>
<accession>A0A832RX46</accession>
<evidence type="ECO:0000313" key="1">
    <source>
        <dbReference type="EMBL" id="HIH69224.1"/>
    </source>
</evidence>
<comment type="caution">
    <text evidence="1">The sequence shown here is derived from an EMBL/GenBank/DDBJ whole genome shotgun (WGS) entry which is preliminary data.</text>
</comment>
<sequence length="76" mass="8985">MADYVTVSARIKRELKDEMDRLGIKPSEVIRKAIEESIRKKKMEILKSRLKEAEEILKKVGEEGWIEAVRESREER</sequence>
<dbReference type="EMBL" id="DUIH01000004">
    <property type="protein sequence ID" value="HIH69224.1"/>
    <property type="molecule type" value="Genomic_DNA"/>
</dbReference>
<name>A0A832RX46_9EURY</name>
<gene>
    <name evidence="1" type="ORF">HA299_01180</name>
</gene>
<dbReference type="AlphaFoldDB" id="A0A832RX46"/>
<organism evidence="1 2">
    <name type="scientific">Methermicoccus shengliensis</name>
    <dbReference type="NCBI Taxonomy" id="660064"/>
    <lineage>
        <taxon>Archaea</taxon>
        <taxon>Methanobacteriati</taxon>
        <taxon>Methanobacteriota</taxon>
        <taxon>Stenosarchaea group</taxon>
        <taxon>Methanomicrobia</taxon>
        <taxon>Methanosarcinales</taxon>
        <taxon>Methermicoccaceae</taxon>
        <taxon>Methermicoccus</taxon>
    </lineage>
</organism>
<protein>
    <recommendedName>
        <fullName evidence="3">CopG family transcriptional regulator</fullName>
    </recommendedName>
</protein>
<dbReference type="Proteomes" id="UP000600363">
    <property type="component" value="Unassembled WGS sequence"/>
</dbReference>
<dbReference type="RefSeq" id="WP_042686292.1">
    <property type="nucleotide sequence ID" value="NZ_DUIH01000004.1"/>
</dbReference>
<evidence type="ECO:0000313" key="2">
    <source>
        <dbReference type="Proteomes" id="UP000600363"/>
    </source>
</evidence>
<reference evidence="1" key="1">
    <citation type="journal article" date="2020" name="bioRxiv">
        <title>A rank-normalized archaeal taxonomy based on genome phylogeny resolves widespread incomplete and uneven classifications.</title>
        <authorList>
            <person name="Rinke C."/>
            <person name="Chuvochina M."/>
            <person name="Mussig A.J."/>
            <person name="Chaumeil P.-A."/>
            <person name="Waite D.W."/>
            <person name="Whitman W.B."/>
            <person name="Parks D.H."/>
            <person name="Hugenholtz P."/>
        </authorList>
    </citation>
    <scope>NUCLEOTIDE SEQUENCE</scope>
    <source>
        <strain evidence="1">UBA12518</strain>
    </source>
</reference>